<evidence type="ECO:0000256" key="9">
    <source>
        <dbReference type="ARBA" id="ARBA00037922"/>
    </source>
</evidence>
<dbReference type="InterPro" id="IPR022663">
    <property type="entry name" value="DapB_C"/>
</dbReference>
<comment type="catalytic activity">
    <reaction evidence="11 13">
        <text>(S)-2,3,4,5-tetrahydrodipicolinate + NADP(+) + H2O = (2S,4S)-4-hydroxy-2,3,4,5-tetrahydrodipicolinate + NADPH + H(+)</text>
        <dbReference type="Rhea" id="RHEA:35331"/>
        <dbReference type="ChEBI" id="CHEBI:15377"/>
        <dbReference type="ChEBI" id="CHEBI:15378"/>
        <dbReference type="ChEBI" id="CHEBI:16845"/>
        <dbReference type="ChEBI" id="CHEBI:57783"/>
        <dbReference type="ChEBI" id="CHEBI:58349"/>
        <dbReference type="ChEBI" id="CHEBI:67139"/>
        <dbReference type="EC" id="1.17.1.8"/>
    </reaction>
</comment>
<dbReference type="GO" id="GO:0008839">
    <property type="term" value="F:4-hydroxy-tetrahydrodipicolinate reductase"/>
    <property type="evidence" value="ECO:0007669"/>
    <property type="project" value="UniProtKB-UniRule"/>
</dbReference>
<dbReference type="GO" id="GO:0019877">
    <property type="term" value="P:diaminopimelate biosynthetic process"/>
    <property type="evidence" value="ECO:0007669"/>
    <property type="project" value="UniProtKB-UniRule"/>
</dbReference>
<dbReference type="UniPathway" id="UPA00034">
    <property type="reaction ID" value="UER00018"/>
</dbReference>
<dbReference type="InterPro" id="IPR022664">
    <property type="entry name" value="DapB_N_CS"/>
</dbReference>
<comment type="caution">
    <text evidence="13">Lacks conserved residue(s) required for the propagation of feature annotation.</text>
</comment>
<keyword evidence="6 13" id="KW-0560">Oxidoreductase</keyword>
<evidence type="ECO:0000256" key="7">
    <source>
        <dbReference type="ARBA" id="ARBA00023027"/>
    </source>
</evidence>
<dbReference type="GO" id="GO:0016726">
    <property type="term" value="F:oxidoreductase activity, acting on CH or CH2 groups, NAD or NADP as acceptor"/>
    <property type="evidence" value="ECO:0007669"/>
    <property type="project" value="UniProtKB-UniRule"/>
</dbReference>
<evidence type="ECO:0000256" key="1">
    <source>
        <dbReference type="ARBA" id="ARBA00006642"/>
    </source>
</evidence>
<comment type="catalytic activity">
    <reaction evidence="12 13">
        <text>(S)-2,3,4,5-tetrahydrodipicolinate + NAD(+) + H2O = (2S,4S)-4-hydroxy-2,3,4,5-tetrahydrodipicolinate + NADH + H(+)</text>
        <dbReference type="Rhea" id="RHEA:35323"/>
        <dbReference type="ChEBI" id="CHEBI:15377"/>
        <dbReference type="ChEBI" id="CHEBI:15378"/>
        <dbReference type="ChEBI" id="CHEBI:16845"/>
        <dbReference type="ChEBI" id="CHEBI:57540"/>
        <dbReference type="ChEBI" id="CHEBI:57945"/>
        <dbReference type="ChEBI" id="CHEBI:67139"/>
        <dbReference type="EC" id="1.17.1.8"/>
    </reaction>
</comment>
<dbReference type="GO" id="GO:0009089">
    <property type="term" value="P:lysine biosynthetic process via diaminopimelate"/>
    <property type="evidence" value="ECO:0007669"/>
    <property type="project" value="UniProtKB-UniRule"/>
</dbReference>
<dbReference type="PANTHER" id="PTHR20836:SF0">
    <property type="entry name" value="4-HYDROXY-TETRAHYDRODIPICOLINATE REDUCTASE 1, CHLOROPLASTIC-RELATED"/>
    <property type="match status" value="1"/>
</dbReference>
<feature type="domain" description="Dihydrodipicolinate reductase C-terminal" evidence="15">
    <location>
        <begin position="219"/>
        <end position="352"/>
    </location>
</feature>
<dbReference type="SUPFAM" id="SSF55347">
    <property type="entry name" value="Glyceraldehyde-3-phosphate dehydrogenase-like, C-terminal domain"/>
    <property type="match status" value="1"/>
</dbReference>
<dbReference type="EMBL" id="DF238840">
    <property type="protein sequence ID" value="GAF26809.1"/>
    <property type="molecule type" value="Genomic_DNA"/>
</dbReference>
<protein>
    <recommendedName>
        <fullName evidence="10 13">4-hydroxy-tetrahydrodipicolinate reductase</fullName>
        <shortName evidence="13">HTPA reductase</shortName>
        <ecNumber evidence="10 13">1.17.1.8</ecNumber>
    </recommendedName>
</protein>
<dbReference type="SUPFAM" id="SSF51735">
    <property type="entry name" value="NAD(P)-binding Rossmann-fold domains"/>
    <property type="match status" value="1"/>
</dbReference>
<feature type="binding site" evidence="13">
    <location>
        <begin position="187"/>
        <end position="189"/>
    </location>
    <ligand>
        <name>NAD(+)</name>
        <dbReference type="ChEBI" id="CHEBI:57540"/>
    </ligand>
</feature>
<dbReference type="Gene3D" id="3.40.50.720">
    <property type="entry name" value="NAD(P)-binding Rossmann-like Domain"/>
    <property type="match status" value="1"/>
</dbReference>
<keyword evidence="7 13" id="KW-0520">NAD</keyword>
<feature type="binding site" evidence="13">
    <location>
        <position position="126"/>
    </location>
    <ligand>
        <name>NADP(+)</name>
        <dbReference type="ChEBI" id="CHEBI:58349"/>
    </ligand>
</feature>
<feature type="binding site" evidence="13">
    <location>
        <begin position="253"/>
        <end position="254"/>
    </location>
    <ligand>
        <name>(S)-2,3,4,5-tetrahydrodipicolinate</name>
        <dbReference type="ChEBI" id="CHEBI:16845"/>
    </ligand>
</feature>
<evidence type="ECO:0000256" key="8">
    <source>
        <dbReference type="ARBA" id="ARBA00023154"/>
    </source>
</evidence>
<evidence type="ECO:0000259" key="15">
    <source>
        <dbReference type="Pfam" id="PF05173"/>
    </source>
</evidence>
<keyword evidence="2 13" id="KW-0963">Cytoplasm</keyword>
<keyword evidence="5 13" id="KW-0220">Diaminopimelate biosynthesis</keyword>
<evidence type="ECO:0000313" key="16">
    <source>
        <dbReference type="EMBL" id="GAF26809.1"/>
    </source>
</evidence>
<dbReference type="HAMAP" id="MF_00102">
    <property type="entry name" value="DapB"/>
    <property type="match status" value="1"/>
</dbReference>
<evidence type="ECO:0000256" key="10">
    <source>
        <dbReference type="ARBA" id="ARBA00038983"/>
    </source>
</evidence>
<feature type="binding site" evidence="13">
    <location>
        <position position="244"/>
    </location>
    <ligand>
        <name>(S)-2,3,4,5-tetrahydrodipicolinate</name>
        <dbReference type="ChEBI" id="CHEBI:16845"/>
    </ligand>
</feature>
<comment type="pathway">
    <text evidence="9 13">Amino-acid biosynthesis; L-lysine biosynthesis via DAP pathway; (S)-tetrahydrodipicolinate from L-aspartate: step 4/4.</text>
</comment>
<evidence type="ECO:0000256" key="3">
    <source>
        <dbReference type="ARBA" id="ARBA00022605"/>
    </source>
</evidence>
<evidence type="ECO:0000259" key="14">
    <source>
        <dbReference type="Pfam" id="PF01113"/>
    </source>
</evidence>
<dbReference type="Proteomes" id="UP000063718">
    <property type="component" value="Unassembled WGS sequence"/>
</dbReference>
<sequence length="354" mass="37914">MQWGRGAAGKSITGEGGPGELVRKGLAAEGRWLARAVFLGRWLNKHRTVTITVERYSHDAAWRDEYSGDPGENRGGMLMVFSYFFSEVIATIRVVVTGAAGRMGREMTRGLLQTEDIAVVGAVDRREVGVDIGSLNGLPPAGVVIQEDLAGVIASARPEVMVDFTVAAAALANARLAVEQGVSPVIGTTGISLERLDELHQLCEARQVGAVVAPNFSLGAILMMHFAEEAARYFPRAEIIEIHHDQKIDAPSGTALKTAELMAARVNRPLTPSPAEEKVAGARGATYQGLAVHSVRLPGAVAHQEVIFGGQGQLLTIRHDTTSREAFLPGLLLAIKKVRQLKGVVYGLENLLEF</sequence>
<dbReference type="FunFam" id="3.30.360.10:FF:000009">
    <property type="entry name" value="4-hydroxy-tetrahydrodipicolinate reductase"/>
    <property type="match status" value="1"/>
</dbReference>
<dbReference type="GO" id="GO:0050661">
    <property type="term" value="F:NADP binding"/>
    <property type="evidence" value="ECO:0007669"/>
    <property type="project" value="UniProtKB-UniRule"/>
</dbReference>
<dbReference type="Gene3D" id="3.30.360.10">
    <property type="entry name" value="Dihydrodipicolinate Reductase, domain 2"/>
    <property type="match status" value="1"/>
</dbReference>
<dbReference type="Pfam" id="PF05173">
    <property type="entry name" value="DapB_C"/>
    <property type="match status" value="1"/>
</dbReference>
<evidence type="ECO:0000256" key="11">
    <source>
        <dbReference type="ARBA" id="ARBA00049080"/>
    </source>
</evidence>
<dbReference type="NCBIfam" id="TIGR00036">
    <property type="entry name" value="dapB"/>
    <property type="match status" value="1"/>
</dbReference>
<feature type="domain" description="Dihydrodipicolinate reductase N-terminal" evidence="14">
    <location>
        <begin position="92"/>
        <end position="216"/>
    </location>
</feature>
<feature type="active site" description="Proton donor/acceptor" evidence="13">
    <location>
        <position position="243"/>
    </location>
</feature>
<dbReference type="PROSITE" id="PS01298">
    <property type="entry name" value="DAPB"/>
    <property type="match status" value="1"/>
</dbReference>
<comment type="subcellular location">
    <subcellularLocation>
        <location evidence="13">Cytoplasm</location>
    </subcellularLocation>
</comment>
<evidence type="ECO:0000256" key="2">
    <source>
        <dbReference type="ARBA" id="ARBA00022490"/>
    </source>
</evidence>
<comment type="similarity">
    <text evidence="1 13">Belongs to the DapB family.</text>
</comment>
<dbReference type="CDD" id="cd02274">
    <property type="entry name" value="DHDPR_N"/>
    <property type="match status" value="1"/>
</dbReference>
<dbReference type="InterPro" id="IPR036291">
    <property type="entry name" value="NAD(P)-bd_dom_sf"/>
</dbReference>
<dbReference type="GO" id="GO:0051287">
    <property type="term" value="F:NAD binding"/>
    <property type="evidence" value="ECO:0007669"/>
    <property type="project" value="UniProtKB-UniRule"/>
</dbReference>
<gene>
    <name evidence="13" type="primary">dapB</name>
    <name evidence="16" type="ORF">MTY_2149</name>
</gene>
<dbReference type="PANTHER" id="PTHR20836">
    <property type="entry name" value="DIHYDRODIPICOLINATE REDUCTASE"/>
    <property type="match status" value="1"/>
</dbReference>
<comment type="function">
    <text evidence="13">Catalyzes the conversion of 4-hydroxy-tetrahydrodipicolinate (HTPA) to tetrahydrodipicolinate.</text>
</comment>
<organism evidence="16">
    <name type="scientific">Moorella thermoacetica Y72</name>
    <dbReference type="NCBI Taxonomy" id="1325331"/>
    <lineage>
        <taxon>Bacteria</taxon>
        <taxon>Bacillati</taxon>
        <taxon>Bacillota</taxon>
        <taxon>Clostridia</taxon>
        <taxon>Neomoorellales</taxon>
        <taxon>Neomoorellaceae</taxon>
        <taxon>Neomoorella</taxon>
    </lineage>
</organism>
<dbReference type="AlphaFoldDB" id="A0A0S6UGX4"/>
<feature type="binding site" evidence="13">
    <location>
        <begin position="98"/>
        <end position="103"/>
    </location>
    <ligand>
        <name>NAD(+)</name>
        <dbReference type="ChEBI" id="CHEBI:57540"/>
    </ligand>
</feature>
<evidence type="ECO:0000256" key="4">
    <source>
        <dbReference type="ARBA" id="ARBA00022857"/>
    </source>
</evidence>
<comment type="subunit">
    <text evidence="13">Homotetramer.</text>
</comment>
<feature type="active site" description="Proton donor" evidence="13">
    <location>
        <position position="247"/>
    </location>
</feature>
<keyword evidence="8 13" id="KW-0457">Lysine biosynthesis</keyword>
<evidence type="ECO:0000256" key="5">
    <source>
        <dbReference type="ARBA" id="ARBA00022915"/>
    </source>
</evidence>
<proteinExistence type="inferred from homology"/>
<keyword evidence="3 13" id="KW-0028">Amino-acid biosynthesis</keyword>
<evidence type="ECO:0000256" key="12">
    <source>
        <dbReference type="ARBA" id="ARBA00049396"/>
    </source>
</evidence>
<dbReference type="InterPro" id="IPR023940">
    <property type="entry name" value="DHDPR_bac"/>
</dbReference>
<feature type="binding site" evidence="13">
    <location>
        <begin position="213"/>
        <end position="216"/>
    </location>
    <ligand>
        <name>NAD(+)</name>
        <dbReference type="ChEBI" id="CHEBI:57540"/>
    </ligand>
</feature>
<evidence type="ECO:0000256" key="6">
    <source>
        <dbReference type="ARBA" id="ARBA00023002"/>
    </source>
</evidence>
<dbReference type="InterPro" id="IPR000846">
    <property type="entry name" value="DapB_N"/>
</dbReference>
<reference evidence="16" key="1">
    <citation type="journal article" date="2014" name="Gene">
        <title>Genome-guided analysis of transformation efficiency and carbon dioxide assimilation by Moorella thermoacetica Y72.</title>
        <authorList>
            <person name="Tsukahara K."/>
            <person name="Kita A."/>
            <person name="Nakashimada Y."/>
            <person name="Hoshino T."/>
            <person name="Murakami K."/>
        </authorList>
    </citation>
    <scope>NUCLEOTIDE SEQUENCE [LARGE SCALE GENOMIC DNA]</scope>
    <source>
        <strain evidence="16">Y72</strain>
    </source>
</reference>
<dbReference type="GO" id="GO:0005829">
    <property type="term" value="C:cytosol"/>
    <property type="evidence" value="ECO:0007669"/>
    <property type="project" value="TreeGrafter"/>
</dbReference>
<comment type="caution">
    <text evidence="13">Was originally thought to be a dihydrodipicolinate reductase (DHDPR), catalyzing the conversion of dihydrodipicolinate to tetrahydrodipicolinate. However, it was shown in E.coli that the substrate of the enzymatic reaction is not dihydrodipicolinate (DHDP) but in fact (2S,4S)-4-hydroxy-2,3,4,5-tetrahydrodipicolinic acid (HTPA), the product released by the DapA-catalyzed reaction.</text>
</comment>
<dbReference type="EC" id="1.17.1.8" evidence="10 13"/>
<accession>A0A0S6UGX4</accession>
<keyword evidence="4 13" id="KW-0521">NADP</keyword>
<evidence type="ECO:0000256" key="13">
    <source>
        <dbReference type="HAMAP-Rule" id="MF_00102"/>
    </source>
</evidence>
<dbReference type="Pfam" id="PF01113">
    <property type="entry name" value="DapB_N"/>
    <property type="match status" value="1"/>
</dbReference>
<name>A0A0S6UGX4_NEOTH</name>